<dbReference type="Gene3D" id="1.10.150.20">
    <property type="entry name" value="5' to 3' exonuclease, C-terminal subdomain"/>
    <property type="match status" value="1"/>
</dbReference>
<dbReference type="SUPFAM" id="SSF100879">
    <property type="entry name" value="Lesion bypass DNA polymerase (Y-family), little finger domain"/>
    <property type="match status" value="1"/>
</dbReference>
<keyword evidence="5" id="KW-0808">Transferase</keyword>
<dbReference type="Pfam" id="PF11799">
    <property type="entry name" value="IMS_C"/>
    <property type="match status" value="1"/>
</dbReference>
<protein>
    <submittedName>
        <fullName evidence="8">Y-family DNA polymerase</fullName>
    </submittedName>
</protein>
<dbReference type="InterPro" id="IPR043502">
    <property type="entry name" value="DNA/RNA_pol_sf"/>
</dbReference>
<organism evidence="8 9">
    <name type="scientific">Enterococcus lemanii</name>
    <dbReference type="NCBI Taxonomy" id="1159752"/>
    <lineage>
        <taxon>Bacteria</taxon>
        <taxon>Bacillati</taxon>
        <taxon>Bacillota</taxon>
        <taxon>Bacilli</taxon>
        <taxon>Lactobacillales</taxon>
        <taxon>Enterococcaceae</taxon>
        <taxon>Enterococcus</taxon>
    </lineage>
</organism>
<dbReference type="InterPro" id="IPR001126">
    <property type="entry name" value="UmuC"/>
</dbReference>
<proteinExistence type="inferred from homology"/>
<dbReference type="Pfam" id="PF00817">
    <property type="entry name" value="IMS"/>
    <property type="match status" value="1"/>
</dbReference>
<keyword evidence="5" id="KW-0239">DNA-directed DNA polymerase</keyword>
<keyword evidence="3" id="KW-0548">Nucleotidyltransferase</keyword>
<dbReference type="Gene3D" id="3.30.70.270">
    <property type="match status" value="1"/>
</dbReference>
<feature type="region of interest" description="Disordered" evidence="6">
    <location>
        <begin position="438"/>
        <end position="458"/>
    </location>
</feature>
<dbReference type="PANTHER" id="PTHR11076:SF35">
    <property type="entry name" value="DNA REPAIR PROTEIN HOMOLOG YOBH"/>
    <property type="match status" value="1"/>
</dbReference>
<dbReference type="InterPro" id="IPR017961">
    <property type="entry name" value="DNA_pol_Y-fam_little_finger"/>
</dbReference>
<evidence type="ECO:0000313" key="9">
    <source>
        <dbReference type="Proteomes" id="UP001595969"/>
    </source>
</evidence>
<keyword evidence="4" id="KW-0235">DNA replication</keyword>
<comment type="similarity">
    <text evidence="1">Belongs to the DNA polymerase type-Y family.</text>
</comment>
<evidence type="ECO:0000256" key="6">
    <source>
        <dbReference type="SAM" id="MobiDB-lite"/>
    </source>
</evidence>
<dbReference type="InterPro" id="IPR036775">
    <property type="entry name" value="DNA_pol_Y-fam_lit_finger_sf"/>
</dbReference>
<dbReference type="EMBL" id="JBHSGS010000065">
    <property type="protein sequence ID" value="MFC4720622.1"/>
    <property type="molecule type" value="Genomic_DNA"/>
</dbReference>
<accession>A0ABV9MX89</accession>
<sequence>MNLIFDYTKEPSRDILCLDIKSFYASVECVERRLNPLTAKLVVMSYPSEKRCERGSGLILASSPAAKKAYGISNVSRARDLPFPYPKDLVIVPPQMRLYMEKNKIVNQIYQEFADEKNHHVYSIDESFIDVTNGLKMYHAANAYELAQKIQKEVYQRTGLYTTVGIGDNPLLAKLALDNESKQKKDMKAQWRYKDVPRTVWQIPQLTNMWGIGKQTAKKLEKIGIYSVYELAHYNYYDLKEKLGVLGGQLYAHAWGIDRTFLGDPYQPKNKSVSHSQILPRDYTLKKEIEVVIQEMGDQIATRLRAEGLKTHCVGLSIGYSLGFIDKNGKRGFHQQKKVPLTNSSKVISELLLRIFNAYYEQQDVRQIGVQCSDLVFTQSFQLNFFEEPEKQLGAQKLDIVVDRIREKYGFEAIIHAHSLLAGGRALERSRLVGGHAGGMAGIEGSEKDEAKKESKNI</sequence>
<evidence type="ECO:0000256" key="1">
    <source>
        <dbReference type="ARBA" id="ARBA00010945"/>
    </source>
</evidence>
<feature type="domain" description="UmuC" evidence="7">
    <location>
        <begin position="15"/>
        <end position="213"/>
    </location>
</feature>
<gene>
    <name evidence="8" type="ORF">ACFO5I_12895</name>
</gene>
<evidence type="ECO:0000256" key="3">
    <source>
        <dbReference type="ARBA" id="ARBA00022695"/>
    </source>
</evidence>
<evidence type="ECO:0000256" key="4">
    <source>
        <dbReference type="ARBA" id="ARBA00022705"/>
    </source>
</evidence>
<dbReference type="RefSeq" id="WP_204652898.1">
    <property type="nucleotide sequence ID" value="NZ_JAFBFD010000003.1"/>
</dbReference>
<dbReference type="PANTHER" id="PTHR11076">
    <property type="entry name" value="DNA REPAIR POLYMERASE UMUC / TRANSFERASE FAMILY MEMBER"/>
    <property type="match status" value="1"/>
</dbReference>
<name>A0ABV9MX89_9ENTE</name>
<dbReference type="CDD" id="cd01700">
    <property type="entry name" value="PolY_Pol_V_umuC"/>
    <property type="match status" value="1"/>
</dbReference>
<dbReference type="SUPFAM" id="SSF56672">
    <property type="entry name" value="DNA/RNA polymerases"/>
    <property type="match status" value="1"/>
</dbReference>
<dbReference type="InterPro" id="IPR043128">
    <property type="entry name" value="Rev_trsase/Diguanyl_cyclase"/>
</dbReference>
<dbReference type="Proteomes" id="UP001595969">
    <property type="component" value="Unassembled WGS sequence"/>
</dbReference>
<comment type="caution">
    <text evidence="8">The sequence shown here is derived from an EMBL/GenBank/DDBJ whole genome shotgun (WGS) entry which is preliminary data.</text>
</comment>
<keyword evidence="2" id="KW-0515">Mutator protein</keyword>
<evidence type="ECO:0000259" key="7">
    <source>
        <dbReference type="PROSITE" id="PS50173"/>
    </source>
</evidence>
<dbReference type="InterPro" id="IPR050116">
    <property type="entry name" value="DNA_polymerase-Y"/>
</dbReference>
<dbReference type="Gene3D" id="3.30.1490.100">
    <property type="entry name" value="DNA polymerase, Y-family, little finger domain"/>
    <property type="match status" value="1"/>
</dbReference>
<evidence type="ECO:0000256" key="5">
    <source>
        <dbReference type="ARBA" id="ARBA00022932"/>
    </source>
</evidence>
<keyword evidence="9" id="KW-1185">Reference proteome</keyword>
<dbReference type="Gene3D" id="3.40.1170.60">
    <property type="match status" value="1"/>
</dbReference>
<evidence type="ECO:0000313" key="8">
    <source>
        <dbReference type="EMBL" id="MFC4720622.1"/>
    </source>
</evidence>
<reference evidence="9" key="1">
    <citation type="journal article" date="2019" name="Int. J. Syst. Evol. Microbiol.">
        <title>The Global Catalogue of Microorganisms (GCM) 10K type strain sequencing project: providing services to taxonomists for standard genome sequencing and annotation.</title>
        <authorList>
            <consortium name="The Broad Institute Genomics Platform"/>
            <consortium name="The Broad Institute Genome Sequencing Center for Infectious Disease"/>
            <person name="Wu L."/>
            <person name="Ma J."/>
        </authorList>
    </citation>
    <scope>NUCLEOTIDE SEQUENCE [LARGE SCALE GENOMIC DNA]</scope>
    <source>
        <strain evidence="9">CGMCC 1.19032</strain>
    </source>
</reference>
<dbReference type="PROSITE" id="PS50173">
    <property type="entry name" value="UMUC"/>
    <property type="match status" value="1"/>
</dbReference>
<feature type="compositionally biased region" description="Basic and acidic residues" evidence="6">
    <location>
        <begin position="445"/>
        <end position="458"/>
    </location>
</feature>
<evidence type="ECO:0000256" key="2">
    <source>
        <dbReference type="ARBA" id="ARBA00022457"/>
    </source>
</evidence>